<feature type="transmembrane region" description="Helical" evidence="1">
    <location>
        <begin position="77"/>
        <end position="97"/>
    </location>
</feature>
<name>A0A1M7S2B5_9ACTN</name>
<dbReference type="InterPro" id="IPR049978">
    <property type="entry name" value="SCO6880-like"/>
</dbReference>
<dbReference type="Proteomes" id="UP000184428">
    <property type="component" value="Unassembled WGS sequence"/>
</dbReference>
<gene>
    <name evidence="2" type="ORF">SAMN05660350_00403</name>
</gene>
<proteinExistence type="predicted"/>
<feature type="transmembrane region" description="Helical" evidence="1">
    <location>
        <begin position="15"/>
        <end position="37"/>
    </location>
</feature>
<dbReference type="RefSeq" id="WP_208983286.1">
    <property type="nucleotide sequence ID" value="NZ_FRDM01000001.1"/>
</dbReference>
<evidence type="ECO:0008006" key="4">
    <source>
        <dbReference type="Google" id="ProtNLM"/>
    </source>
</evidence>
<keyword evidence="1" id="KW-0812">Transmembrane</keyword>
<reference evidence="2 3" key="1">
    <citation type="submission" date="2016-12" db="EMBL/GenBank/DDBJ databases">
        <authorList>
            <person name="Song W.-J."/>
            <person name="Kurnit D.M."/>
        </authorList>
    </citation>
    <scope>NUCLEOTIDE SEQUENCE [LARGE SCALE GENOMIC DNA]</scope>
    <source>
        <strain evidence="2 3">DSM 43162</strain>
    </source>
</reference>
<keyword evidence="1" id="KW-0472">Membrane</keyword>
<organism evidence="2 3">
    <name type="scientific">Geodermatophilus obscurus</name>
    <dbReference type="NCBI Taxonomy" id="1861"/>
    <lineage>
        <taxon>Bacteria</taxon>
        <taxon>Bacillati</taxon>
        <taxon>Actinomycetota</taxon>
        <taxon>Actinomycetes</taxon>
        <taxon>Geodermatophilales</taxon>
        <taxon>Geodermatophilaceae</taxon>
        <taxon>Geodermatophilus</taxon>
    </lineage>
</organism>
<accession>A0A1M7S2B5</accession>
<keyword evidence="1" id="KW-1133">Transmembrane helix</keyword>
<feature type="transmembrane region" description="Helical" evidence="1">
    <location>
        <begin position="43"/>
        <end position="65"/>
    </location>
</feature>
<protein>
    <recommendedName>
        <fullName evidence="4">PrgI family protein</fullName>
    </recommendedName>
</protein>
<evidence type="ECO:0000313" key="3">
    <source>
        <dbReference type="Proteomes" id="UP000184428"/>
    </source>
</evidence>
<dbReference type="AlphaFoldDB" id="A0A1M7S2B5"/>
<evidence type="ECO:0000313" key="2">
    <source>
        <dbReference type="EMBL" id="SHN52580.1"/>
    </source>
</evidence>
<dbReference type="NCBIfam" id="NF042935">
    <property type="entry name" value="SCO6880_fam"/>
    <property type="match status" value="1"/>
</dbReference>
<sequence>MSAARYGDYAKDVSGWFLGMTGAQLGLVTLAGVPALLALNAQAWGLFIVWLPVWALLAVVLLLPVRGRSAGRWLIDLFLHAIGALMGWTVFGSRAAAGATEDMTEADLPGVLAGIRTHDGPPFGPLFTRPAIVQNCAARTWAAVARIAHPGIGLAEPDERNRMGAGLAELCELAARTELVDVLALQVRTVPDDGTERAAWERAHTRTDAAPLAARVNALLGATLTPAAVRTETYVTIVVGEGRIARAAREAGGGVDGRARVLHGVMGEVEAALRGSVGCTAVTWLDSAGLAAAVRTGFAPGDRGQLVAADLAAADGGALATGVPMAAAGPTQARAEVRHYGHDAWASVTDTVLLPDSGAVLGALAPVLVPTVAGERRCLTVFLAPLPLDRATRLVGREDMSATTGNELRARMGFRQRARQRRDTERIGAADEKLAAGRALVRPAVAACVTVPATWPVAEHGRRLDASIRAAGYVPLRLDLAQDSGFAAAAIPLGVGLPDRRSRR</sequence>
<evidence type="ECO:0000256" key="1">
    <source>
        <dbReference type="SAM" id="Phobius"/>
    </source>
</evidence>
<dbReference type="EMBL" id="FRDM01000001">
    <property type="protein sequence ID" value="SHN52580.1"/>
    <property type="molecule type" value="Genomic_DNA"/>
</dbReference>